<reference evidence="4" key="1">
    <citation type="submission" date="2022-08" db="EMBL/GenBank/DDBJ databases">
        <title>Novel sulfate-reducing endosymbionts in the free-living metamonad Anaeramoeba.</title>
        <authorList>
            <person name="Jerlstrom-Hultqvist J."/>
            <person name="Cepicka I."/>
            <person name="Gallot-Lavallee L."/>
            <person name="Salas-Leiva D."/>
            <person name="Curtis B.A."/>
            <person name="Zahonova K."/>
            <person name="Pipaliya S."/>
            <person name="Dacks J."/>
            <person name="Roger A.J."/>
        </authorList>
    </citation>
    <scope>NUCLEOTIDE SEQUENCE</scope>
    <source>
        <strain evidence="4">Schooner1</strain>
    </source>
</reference>
<dbReference type="Proteomes" id="UP001150062">
    <property type="component" value="Unassembled WGS sequence"/>
</dbReference>
<dbReference type="Gene3D" id="1.10.167.10">
    <property type="entry name" value="Regulator of G-protein Signalling 4, domain 2"/>
    <property type="match status" value="1"/>
</dbReference>
<accession>A0ABQ8XST7</accession>
<name>A0ABQ8XST7_9EUKA</name>
<gene>
    <name evidence="4" type="ORF">M0813_03843</name>
</gene>
<dbReference type="CDD" id="cd07440">
    <property type="entry name" value="RGS"/>
    <property type="match status" value="1"/>
</dbReference>
<proteinExistence type="predicted"/>
<evidence type="ECO:0000256" key="2">
    <source>
        <dbReference type="SAM" id="MobiDB-lite"/>
    </source>
</evidence>
<feature type="coiled-coil region" evidence="1">
    <location>
        <begin position="210"/>
        <end position="237"/>
    </location>
</feature>
<dbReference type="SMART" id="SM00315">
    <property type="entry name" value="RGS"/>
    <property type="match status" value="1"/>
</dbReference>
<feature type="domain" description="RGS" evidence="3">
    <location>
        <begin position="520"/>
        <end position="639"/>
    </location>
</feature>
<evidence type="ECO:0000313" key="5">
    <source>
        <dbReference type="Proteomes" id="UP001150062"/>
    </source>
</evidence>
<comment type="caution">
    <text evidence="4">The sequence shown here is derived from an EMBL/GenBank/DDBJ whole genome shotgun (WGS) entry which is preliminary data.</text>
</comment>
<dbReference type="SUPFAM" id="SSF48097">
    <property type="entry name" value="Regulator of G-protein signaling, RGS"/>
    <property type="match status" value="1"/>
</dbReference>
<protein>
    <submittedName>
        <fullName evidence="4">Electron carrier/ protein disulfide oxidoreductase</fullName>
    </submittedName>
</protein>
<dbReference type="InterPro" id="IPR036305">
    <property type="entry name" value="RGS_sf"/>
</dbReference>
<sequence>MSSTKIKIRNGKSFLETIFTMRSQKKMKSNPLDRENFRMNLVANNLAKTLNELEFQKKKLIDFTNLNDYSNKIRDAESRVHNQQTENGLLKIQINETRTKHEQITLESNSEFNQLEGLENQKQEQKDQQQQQQDRQEHEKQQKQQKKKNKEEEEKDKILKKIQENQKQIKIYEKKEQIFRQKLDDLAKTKLQEEELTKQYFKTKKGKQLIIDQNQNIEDLKQALIKINKRIKKISFELGHMKNSTATFFGELTRQNLIQIKIERLNNENIKIRQEISQVLDGFDCSEYFQVSAELENKDFLTDNGVVNSNSDNLKEEKETEKETEEETEKEKDQEEKKIEQNKFKISNLKKKNLKSSHSLDEIKMSSCENFEKLNSEKNFTNNGNQKNNLMKHNVGLYGSTESLDKRKTVDLKKLFSEYGKLPYQKLHNNDKKTSFTKMKTIENSQNKMKQINSNTVNNKKNLMYFRSKSDNHQIQNLQTQQLQKIKKIKSNSVDYTRLKRIQKNHNQLHSNQSGVSTKTLGNLLSIPVAFDYFKEFLCKQFNQENIMFFQDVKDYKTQARSYKRIKKKAKNIYLKYIKEGSLFEINIIFSLRKKIIDQISKKQFSLKMFDEAQETVYGHLYRNSLGSFMKSDIYKNLTEKLQKDSKFNLYTNTKKCYLISNNLKKHLNKKTEPKALNEENLFDGKQQQADELCEKLLVMLLDIIQSNYNFRKEEIKVKQILKSIQFSRFLELSSQLQKVTFKCLKNEDDKLRFWLNLYNTLVLHSFIVNGFPKDKAHYEKLLKQSKYLVNQQYFSLNDIYHGILRCNSDPKNNNRNYFKSESDGLKDLMLQKIDLRIHFLCYNYSFPSFITAYHKTNFQSSLEKITKKVLQPLVKINHNQNKILLPYICNTYENDFQCNQNILDWINLQLNISTEVNKNPYTIKYSNKNNSTQQFTFDHKATLLRKFMN</sequence>
<dbReference type="InterPro" id="IPR016137">
    <property type="entry name" value="RGS"/>
</dbReference>
<feature type="region of interest" description="Disordered" evidence="2">
    <location>
        <begin position="302"/>
        <end position="339"/>
    </location>
</feature>
<dbReference type="EMBL" id="JAOAOG010000264">
    <property type="protein sequence ID" value="KAJ6235159.1"/>
    <property type="molecule type" value="Genomic_DNA"/>
</dbReference>
<feature type="compositionally biased region" description="Basic and acidic residues" evidence="2">
    <location>
        <begin position="329"/>
        <end position="339"/>
    </location>
</feature>
<evidence type="ECO:0000313" key="4">
    <source>
        <dbReference type="EMBL" id="KAJ6235159.1"/>
    </source>
</evidence>
<keyword evidence="5" id="KW-1185">Reference proteome</keyword>
<dbReference type="InterPro" id="IPR044926">
    <property type="entry name" value="RGS_subdomain_2"/>
</dbReference>
<dbReference type="PROSITE" id="PS50132">
    <property type="entry name" value="RGS"/>
    <property type="match status" value="1"/>
</dbReference>
<evidence type="ECO:0000256" key="1">
    <source>
        <dbReference type="SAM" id="Coils"/>
    </source>
</evidence>
<keyword evidence="1" id="KW-0175">Coiled coil</keyword>
<dbReference type="InterPro" id="IPR006869">
    <property type="entry name" value="DUF547"/>
</dbReference>
<dbReference type="Pfam" id="PF04784">
    <property type="entry name" value="DUF547"/>
    <property type="match status" value="1"/>
</dbReference>
<dbReference type="PANTHER" id="PTHR46361">
    <property type="entry name" value="ELECTRON CARRIER/ PROTEIN DISULFIDE OXIDOREDUCTASE"/>
    <property type="match status" value="1"/>
</dbReference>
<evidence type="ECO:0000259" key="3">
    <source>
        <dbReference type="PROSITE" id="PS50132"/>
    </source>
</evidence>
<dbReference type="Pfam" id="PF00615">
    <property type="entry name" value="RGS"/>
    <property type="match status" value="1"/>
</dbReference>
<feature type="region of interest" description="Disordered" evidence="2">
    <location>
        <begin position="119"/>
        <end position="157"/>
    </location>
</feature>
<dbReference type="PRINTS" id="PR01301">
    <property type="entry name" value="RGSPROTEIN"/>
</dbReference>
<dbReference type="PANTHER" id="PTHR46361:SF3">
    <property type="entry name" value="ELECTRON CARRIER_ PROTEIN DISULFIDE OXIDOREDUCTASE"/>
    <property type="match status" value="1"/>
</dbReference>
<organism evidence="4 5">
    <name type="scientific">Anaeramoeba flamelloides</name>
    <dbReference type="NCBI Taxonomy" id="1746091"/>
    <lineage>
        <taxon>Eukaryota</taxon>
        <taxon>Metamonada</taxon>
        <taxon>Anaeramoebidae</taxon>
        <taxon>Anaeramoeba</taxon>
    </lineage>
</organism>